<dbReference type="GO" id="GO:0140664">
    <property type="term" value="F:ATP-dependent DNA damage sensor activity"/>
    <property type="evidence" value="ECO:0007669"/>
    <property type="project" value="InterPro"/>
</dbReference>
<dbReference type="RefSeq" id="WP_170192236.1">
    <property type="nucleotide sequence ID" value="NZ_JABBNB010000001.1"/>
</dbReference>
<dbReference type="Pfam" id="PF00488">
    <property type="entry name" value="MutS_V"/>
    <property type="match status" value="1"/>
</dbReference>
<dbReference type="InterPro" id="IPR045076">
    <property type="entry name" value="MutS"/>
</dbReference>
<organism evidence="5 6">
    <name type="scientific">Gordonia asplenii</name>
    <dbReference type="NCBI Taxonomy" id="2725283"/>
    <lineage>
        <taxon>Bacteria</taxon>
        <taxon>Bacillati</taxon>
        <taxon>Actinomycetota</taxon>
        <taxon>Actinomycetes</taxon>
        <taxon>Mycobacteriales</taxon>
        <taxon>Gordoniaceae</taxon>
        <taxon>Gordonia</taxon>
    </lineage>
</organism>
<dbReference type="GO" id="GO:0005524">
    <property type="term" value="F:ATP binding"/>
    <property type="evidence" value="ECO:0007669"/>
    <property type="project" value="UniProtKB-KW"/>
</dbReference>
<evidence type="ECO:0000259" key="4">
    <source>
        <dbReference type="SMART" id="SM00534"/>
    </source>
</evidence>
<dbReference type="PANTHER" id="PTHR11361:SF34">
    <property type="entry name" value="DNA MISMATCH REPAIR PROTEIN MSH1, MITOCHONDRIAL"/>
    <property type="match status" value="1"/>
</dbReference>
<dbReference type="GO" id="GO:0005829">
    <property type="term" value="C:cytosol"/>
    <property type="evidence" value="ECO:0007669"/>
    <property type="project" value="TreeGrafter"/>
</dbReference>
<dbReference type="SUPFAM" id="SSF52540">
    <property type="entry name" value="P-loop containing nucleoside triphosphate hydrolases"/>
    <property type="match status" value="1"/>
</dbReference>
<dbReference type="Proteomes" id="UP000550729">
    <property type="component" value="Unassembled WGS sequence"/>
</dbReference>
<accession>A0A848KU80</accession>
<evidence type="ECO:0000313" key="5">
    <source>
        <dbReference type="EMBL" id="NMN99730.1"/>
    </source>
</evidence>
<keyword evidence="1" id="KW-0547">Nucleotide-binding</keyword>
<name>A0A848KU80_9ACTN</name>
<sequence>MRVRLMFVDRDSDVTARAPDGAHEVIADLGLAPVIGAMGGDDPYLCKVATVALFDVTTPASIIYRQQAVADAASNVQTVRAAYRLAVTAGDELSKHVRIAIGRTSPERFMYRSRAAVEILTRRLGELVALARAQRRGFTSPAFVGLWSYLLDTFDDRYLAQVRSHLGELEFRRGILMSAGLGRGNAPTDYLVREPRRALGRGVIGGGYGFRVDRHDATASELLGDVRGRGLHEVAGVLAEAADNLERFFAILQWELGFYLGAVRLYSTLDELGGPVCFPIPGEAESTRWRCRGLYDAGPVLRRVGPMVGNDVDASGTSLMMVTGANQGGKSMFLRSVGVAQLMMQAGLPVAATEFIAPVRSGVHTHFPRAEDPTMTKGHLDEELERMSRIVDRLRPGALILLDESFASTNEHEATGLAAEIVAALIASGHHVCYVTHMYELARRFYDARVGHFLRAQRRDDESRTFRLVESGPIETSYGADLYRAAFGEELGE</sequence>
<dbReference type="EMBL" id="JABBNB010000001">
    <property type="protein sequence ID" value="NMN99730.1"/>
    <property type="molecule type" value="Genomic_DNA"/>
</dbReference>
<reference evidence="5 6" key="1">
    <citation type="submission" date="2020-04" db="EMBL/GenBank/DDBJ databases">
        <title>Gordonia sp. nov. TBRC 11910.</title>
        <authorList>
            <person name="Suriyachadkun C."/>
        </authorList>
    </citation>
    <scope>NUCLEOTIDE SEQUENCE [LARGE SCALE GENOMIC DNA]</scope>
    <source>
        <strain evidence="5 6">TBRC 11910</strain>
    </source>
</reference>
<keyword evidence="2" id="KW-0067">ATP-binding</keyword>
<dbReference type="Gene3D" id="3.40.50.300">
    <property type="entry name" value="P-loop containing nucleotide triphosphate hydrolases"/>
    <property type="match status" value="1"/>
</dbReference>
<protein>
    <submittedName>
        <fullName evidence="5">DNA mismatch repair protein MutS</fullName>
    </submittedName>
</protein>
<feature type="domain" description="DNA mismatch repair proteins mutS family" evidence="4">
    <location>
        <begin position="317"/>
        <end position="492"/>
    </location>
</feature>
<evidence type="ECO:0000313" key="6">
    <source>
        <dbReference type="Proteomes" id="UP000550729"/>
    </source>
</evidence>
<evidence type="ECO:0000256" key="2">
    <source>
        <dbReference type="ARBA" id="ARBA00022840"/>
    </source>
</evidence>
<evidence type="ECO:0000256" key="3">
    <source>
        <dbReference type="ARBA" id="ARBA00023125"/>
    </source>
</evidence>
<keyword evidence="3" id="KW-0238">DNA-binding</keyword>
<dbReference type="PANTHER" id="PTHR11361">
    <property type="entry name" value="DNA MISMATCH REPAIR PROTEIN MUTS FAMILY MEMBER"/>
    <property type="match status" value="1"/>
</dbReference>
<dbReference type="GO" id="GO:0030983">
    <property type="term" value="F:mismatched DNA binding"/>
    <property type="evidence" value="ECO:0007669"/>
    <property type="project" value="InterPro"/>
</dbReference>
<dbReference type="InterPro" id="IPR000432">
    <property type="entry name" value="DNA_mismatch_repair_MutS_C"/>
</dbReference>
<keyword evidence="6" id="KW-1185">Reference proteome</keyword>
<evidence type="ECO:0000256" key="1">
    <source>
        <dbReference type="ARBA" id="ARBA00022741"/>
    </source>
</evidence>
<comment type="caution">
    <text evidence="5">The sequence shown here is derived from an EMBL/GenBank/DDBJ whole genome shotgun (WGS) entry which is preliminary data.</text>
</comment>
<dbReference type="AlphaFoldDB" id="A0A848KU80"/>
<gene>
    <name evidence="5" type="ORF">HH308_00680</name>
</gene>
<dbReference type="InterPro" id="IPR027417">
    <property type="entry name" value="P-loop_NTPase"/>
</dbReference>
<dbReference type="SMART" id="SM00534">
    <property type="entry name" value="MUTSac"/>
    <property type="match status" value="1"/>
</dbReference>
<dbReference type="GO" id="GO:0006298">
    <property type="term" value="P:mismatch repair"/>
    <property type="evidence" value="ECO:0007669"/>
    <property type="project" value="InterPro"/>
</dbReference>
<proteinExistence type="predicted"/>